<dbReference type="InterPro" id="IPR032466">
    <property type="entry name" value="Metal_Hydrolase"/>
</dbReference>
<dbReference type="PANTHER" id="PTHR11409:SF42">
    <property type="entry name" value="ADENOSINE DEAMINASE-LIKE PROTEIN"/>
    <property type="match status" value="1"/>
</dbReference>
<evidence type="ECO:0000313" key="10">
    <source>
        <dbReference type="Proteomes" id="UP000305067"/>
    </source>
</evidence>
<dbReference type="OrthoDB" id="272271at2759"/>
<dbReference type="PANTHER" id="PTHR11409">
    <property type="entry name" value="ADENOSINE DEAMINASE"/>
    <property type="match status" value="1"/>
</dbReference>
<evidence type="ECO:0000256" key="2">
    <source>
        <dbReference type="ARBA" id="ARBA00006676"/>
    </source>
</evidence>
<dbReference type="Pfam" id="PF00962">
    <property type="entry name" value="A_deaminase"/>
    <property type="match status" value="1"/>
</dbReference>
<protein>
    <submittedName>
        <fullName evidence="9">Adenosine deaminase-like protein</fullName>
    </submittedName>
</protein>
<proteinExistence type="inferred from homology"/>
<dbReference type="Proteomes" id="UP000305067">
    <property type="component" value="Unassembled WGS sequence"/>
</dbReference>
<comment type="cofactor">
    <cofactor evidence="1">
        <name>Zn(2+)</name>
        <dbReference type="ChEBI" id="CHEBI:29105"/>
    </cofactor>
</comment>
<evidence type="ECO:0000313" key="9">
    <source>
        <dbReference type="EMBL" id="TFL06490.1"/>
    </source>
</evidence>
<evidence type="ECO:0000256" key="6">
    <source>
        <dbReference type="ARBA" id="ARBA00023080"/>
    </source>
</evidence>
<evidence type="ECO:0000256" key="7">
    <source>
        <dbReference type="ARBA" id="ARBA00048787"/>
    </source>
</evidence>
<name>A0A5C3R086_9AGAR</name>
<reference evidence="9 10" key="1">
    <citation type="journal article" date="2019" name="Nat. Ecol. Evol.">
        <title>Megaphylogeny resolves global patterns of mushroom evolution.</title>
        <authorList>
            <person name="Varga T."/>
            <person name="Krizsan K."/>
            <person name="Foldi C."/>
            <person name="Dima B."/>
            <person name="Sanchez-Garcia M."/>
            <person name="Sanchez-Ramirez S."/>
            <person name="Szollosi G.J."/>
            <person name="Szarkandi J.G."/>
            <person name="Papp V."/>
            <person name="Albert L."/>
            <person name="Andreopoulos W."/>
            <person name="Angelini C."/>
            <person name="Antonin V."/>
            <person name="Barry K.W."/>
            <person name="Bougher N.L."/>
            <person name="Buchanan P."/>
            <person name="Buyck B."/>
            <person name="Bense V."/>
            <person name="Catcheside P."/>
            <person name="Chovatia M."/>
            <person name="Cooper J."/>
            <person name="Damon W."/>
            <person name="Desjardin D."/>
            <person name="Finy P."/>
            <person name="Geml J."/>
            <person name="Haridas S."/>
            <person name="Hughes K."/>
            <person name="Justo A."/>
            <person name="Karasinski D."/>
            <person name="Kautmanova I."/>
            <person name="Kiss B."/>
            <person name="Kocsube S."/>
            <person name="Kotiranta H."/>
            <person name="LaButti K.M."/>
            <person name="Lechner B.E."/>
            <person name="Liimatainen K."/>
            <person name="Lipzen A."/>
            <person name="Lukacs Z."/>
            <person name="Mihaltcheva S."/>
            <person name="Morgado L.N."/>
            <person name="Niskanen T."/>
            <person name="Noordeloos M.E."/>
            <person name="Ohm R.A."/>
            <person name="Ortiz-Santana B."/>
            <person name="Ovrebo C."/>
            <person name="Racz N."/>
            <person name="Riley R."/>
            <person name="Savchenko A."/>
            <person name="Shiryaev A."/>
            <person name="Soop K."/>
            <person name="Spirin V."/>
            <person name="Szebenyi C."/>
            <person name="Tomsovsky M."/>
            <person name="Tulloss R.E."/>
            <person name="Uehling J."/>
            <person name="Grigoriev I.V."/>
            <person name="Vagvolgyi C."/>
            <person name="Papp T."/>
            <person name="Martin F.M."/>
            <person name="Miettinen O."/>
            <person name="Hibbett D.S."/>
            <person name="Nagy L.G."/>
        </authorList>
    </citation>
    <scope>NUCLEOTIDE SEQUENCE [LARGE SCALE GENOMIC DNA]</scope>
    <source>
        <strain evidence="9 10">CBS 309.79</strain>
    </source>
</reference>
<evidence type="ECO:0000259" key="8">
    <source>
        <dbReference type="Pfam" id="PF00962"/>
    </source>
</evidence>
<feature type="domain" description="Adenosine deaminase" evidence="8">
    <location>
        <begin position="26"/>
        <end position="342"/>
    </location>
</feature>
<dbReference type="GO" id="GO:0046103">
    <property type="term" value="P:inosine biosynthetic process"/>
    <property type="evidence" value="ECO:0007669"/>
    <property type="project" value="TreeGrafter"/>
</dbReference>
<dbReference type="SUPFAM" id="SSF51556">
    <property type="entry name" value="Metallo-dependent hydrolases"/>
    <property type="match status" value="1"/>
</dbReference>
<dbReference type="Gene3D" id="3.20.20.140">
    <property type="entry name" value="Metal-dependent hydrolases"/>
    <property type="match status" value="1"/>
</dbReference>
<sequence>MTIAGPAAEALASLSPSEISFLECLPKSELHAHLNGSISIKALQELAQSHGPEGDQTIKSKISEFASGVTLSKIDDFFTLFPAIYALTSSPKPLAIATADVLSSFLGPVERPNPQSYLELRSTPRKQPSFDGSRLEYVQTVLSVVELYPATSCAFIVSIDRRMSEEDIKECVDIAIQMKQQGRRVVGLDLCGDPLVGDMELFKPYFQRAKQHGLGITLHIAETKDNSEHDTNLLMSFEPDRLGHATFLDESSRKMVLEKKTPVELCLTSNLLCKTVPTLNDHHIRFYLDNKAPIVICTDDKLPFRTTVLGEYALLLAKSPLGLGLSEQEVKEIAEMGMQARFGVTPSA</sequence>
<dbReference type="STRING" id="1884261.A0A5C3R086"/>
<dbReference type="InterPro" id="IPR006330">
    <property type="entry name" value="Ado/ade_deaminase"/>
</dbReference>
<keyword evidence="3" id="KW-0479">Metal-binding</keyword>
<evidence type="ECO:0000256" key="3">
    <source>
        <dbReference type="ARBA" id="ARBA00022723"/>
    </source>
</evidence>
<dbReference type="AlphaFoldDB" id="A0A5C3R086"/>
<dbReference type="GO" id="GO:0006154">
    <property type="term" value="P:adenosine catabolic process"/>
    <property type="evidence" value="ECO:0007669"/>
    <property type="project" value="TreeGrafter"/>
</dbReference>
<comment type="catalytic activity">
    <reaction evidence="7">
        <text>N(6)-methyl-AMP + H2O + H(+) = IMP + methylamine</text>
        <dbReference type="Rhea" id="RHEA:16001"/>
        <dbReference type="ChEBI" id="CHEBI:15377"/>
        <dbReference type="ChEBI" id="CHEBI:15378"/>
        <dbReference type="ChEBI" id="CHEBI:58053"/>
        <dbReference type="ChEBI" id="CHEBI:59338"/>
        <dbReference type="ChEBI" id="CHEBI:144842"/>
    </reaction>
    <physiologicalReaction direction="left-to-right" evidence="7">
        <dbReference type="Rhea" id="RHEA:16002"/>
    </physiologicalReaction>
</comment>
<keyword evidence="5" id="KW-0862">Zinc</keyword>
<keyword evidence="6" id="KW-0546">Nucleotide metabolism</keyword>
<keyword evidence="4" id="KW-0378">Hydrolase</keyword>
<dbReference type="GO" id="GO:0009117">
    <property type="term" value="P:nucleotide metabolic process"/>
    <property type="evidence" value="ECO:0007669"/>
    <property type="project" value="UniProtKB-KW"/>
</dbReference>
<dbReference type="EMBL" id="ML178815">
    <property type="protein sequence ID" value="TFL06490.1"/>
    <property type="molecule type" value="Genomic_DNA"/>
</dbReference>
<accession>A0A5C3R086</accession>
<keyword evidence="10" id="KW-1185">Reference proteome</keyword>
<evidence type="ECO:0000256" key="5">
    <source>
        <dbReference type="ARBA" id="ARBA00022833"/>
    </source>
</evidence>
<gene>
    <name evidence="9" type="ORF">BDV98DRAFT_559503</name>
</gene>
<evidence type="ECO:0000256" key="1">
    <source>
        <dbReference type="ARBA" id="ARBA00001947"/>
    </source>
</evidence>
<comment type="similarity">
    <text evidence="2">Belongs to the metallo-dependent hydrolases superfamily. Adenosine and AMP deaminases family.</text>
</comment>
<dbReference type="InterPro" id="IPR001365">
    <property type="entry name" value="A_deaminase_dom"/>
</dbReference>
<organism evidence="9 10">
    <name type="scientific">Pterulicium gracile</name>
    <dbReference type="NCBI Taxonomy" id="1884261"/>
    <lineage>
        <taxon>Eukaryota</taxon>
        <taxon>Fungi</taxon>
        <taxon>Dikarya</taxon>
        <taxon>Basidiomycota</taxon>
        <taxon>Agaricomycotina</taxon>
        <taxon>Agaricomycetes</taxon>
        <taxon>Agaricomycetidae</taxon>
        <taxon>Agaricales</taxon>
        <taxon>Pleurotineae</taxon>
        <taxon>Pterulaceae</taxon>
        <taxon>Pterulicium</taxon>
    </lineage>
</organism>
<dbReference type="GO" id="GO:0046872">
    <property type="term" value="F:metal ion binding"/>
    <property type="evidence" value="ECO:0007669"/>
    <property type="project" value="UniProtKB-KW"/>
</dbReference>
<evidence type="ECO:0000256" key="4">
    <source>
        <dbReference type="ARBA" id="ARBA00022801"/>
    </source>
</evidence>
<dbReference type="GO" id="GO:0004000">
    <property type="term" value="F:adenosine deaminase activity"/>
    <property type="evidence" value="ECO:0007669"/>
    <property type="project" value="TreeGrafter"/>
</dbReference>